<accession>A0A375DB24</accession>
<evidence type="ECO:0000256" key="2">
    <source>
        <dbReference type="SAM" id="SignalP"/>
    </source>
</evidence>
<feature type="compositionally biased region" description="Basic residues" evidence="1">
    <location>
        <begin position="74"/>
        <end position="90"/>
    </location>
</feature>
<reference evidence="6 7" key="1">
    <citation type="submission" date="2018-01" db="EMBL/GenBank/DDBJ databases">
        <authorList>
            <person name="Clerissi C."/>
        </authorList>
    </citation>
    <scope>NUCLEOTIDE SEQUENCE [LARGE SCALE GENOMIC DNA]</scope>
    <source>
        <strain evidence="4">Cupriavidus taiwanensis LMG 19430</strain>
        <strain evidence="3">Cupriavidus taiwanensis STM 3521</strain>
        <strain evidence="5">Cupriavidus taiwanensis STM 6021</strain>
        <plasmid evidence="7">cbm2586_p</plasmid>
        <plasmid evidence="6">cbm2589_p</plasmid>
    </source>
</reference>
<geneLocation type="plasmid" evidence="7">
    <name>cbm2586_p</name>
</geneLocation>
<proteinExistence type="predicted"/>
<dbReference type="Proteomes" id="UP000256297">
    <property type="component" value="Plasmid CBM2589_p"/>
</dbReference>
<sequence>MRHFLLATAIAAHPLRVRQAAAAAVLVALSGLAQTGAARCLRAAAIAVDLTAVAAAANNDLRPAMSAHKEAARGRHRQSPVMPKRPRRAGRAVPYWPGTRALGTSGARHRDELGGLDRCRACFFSAVNPTFLPHPYCDVTTLRNARHRARLHSPYGLVPTRPVTTLQYQIRRPWDSPAMQELFCIFKLRHRLVPVLNSRSQGQQSLIVVGCLCLWQRLEQGNEILIRIYVVGLTGFSLHPNPTGDSTAKQPWIPREADHLAGVGNPAW</sequence>
<evidence type="ECO:0000313" key="6">
    <source>
        <dbReference type="Proteomes" id="UP000256297"/>
    </source>
</evidence>
<evidence type="ECO:0000313" key="4">
    <source>
        <dbReference type="EMBL" id="SOY78050.1"/>
    </source>
</evidence>
<dbReference type="Proteomes" id="UP000257139">
    <property type="component" value="Plasmid CBM2594_p"/>
</dbReference>
<organism evidence="5">
    <name type="scientific">Cupriavidus taiwanensis</name>
    <dbReference type="NCBI Taxonomy" id="164546"/>
    <lineage>
        <taxon>Bacteria</taxon>
        <taxon>Pseudomonadati</taxon>
        <taxon>Pseudomonadota</taxon>
        <taxon>Betaproteobacteria</taxon>
        <taxon>Burkholderiales</taxon>
        <taxon>Burkholderiaceae</taxon>
        <taxon>Cupriavidus</taxon>
    </lineage>
</organism>
<geneLocation type="plasmid" evidence="6">
    <name>cbm2589_p</name>
</geneLocation>
<dbReference type="EMBL" id="OFSN01000059">
    <property type="protein sequence ID" value="SOY78050.1"/>
    <property type="molecule type" value="Genomic_DNA"/>
</dbReference>
<comment type="caution">
    <text evidence="5">The sequence shown here is derived from an EMBL/GenBank/DDBJ whole genome shotgun (WGS) entry which is preliminary data.</text>
</comment>
<feature type="signal peptide" evidence="2">
    <location>
        <begin position="1"/>
        <end position="23"/>
    </location>
</feature>
<evidence type="ECO:0000313" key="5">
    <source>
        <dbReference type="EMBL" id="SPC25373.1"/>
    </source>
</evidence>
<feature type="chain" id="PRO_5041071151" evidence="2">
    <location>
        <begin position="24"/>
        <end position="268"/>
    </location>
</feature>
<dbReference type="AlphaFoldDB" id="A0A375DB24"/>
<name>A0A375DB24_9BURK</name>
<evidence type="ECO:0000313" key="7">
    <source>
        <dbReference type="Proteomes" id="UP000257016"/>
    </source>
</evidence>
<evidence type="ECO:0000313" key="3">
    <source>
        <dbReference type="EMBL" id="SOY76925.1"/>
    </source>
</evidence>
<gene>
    <name evidence="4" type="ORF">CBM2586_P380006</name>
    <name evidence="3" type="ORF">CBM2589_P370007</name>
    <name evidence="5" type="ORF">CBM2594_P300006</name>
</gene>
<dbReference type="Proteomes" id="UP000257016">
    <property type="component" value="Unassembled WGS sequence"/>
</dbReference>
<keyword evidence="2" id="KW-0732">Signal</keyword>
<evidence type="ECO:0000256" key="1">
    <source>
        <dbReference type="SAM" id="MobiDB-lite"/>
    </source>
</evidence>
<protein>
    <submittedName>
        <fullName evidence="5">Uncharacterized protein</fullName>
    </submittedName>
</protein>
<feature type="region of interest" description="Disordered" evidence="1">
    <location>
        <begin position="70"/>
        <end position="94"/>
    </location>
</feature>
<dbReference type="EMBL" id="OGUU01000037">
    <property type="protein sequence ID" value="SPC25373.1"/>
    <property type="molecule type" value="Genomic_DNA"/>
</dbReference>
<dbReference type="EMBL" id="OFSP01000070">
    <property type="protein sequence ID" value="SOY76925.1"/>
    <property type="molecule type" value="Genomic_DNA"/>
</dbReference>